<name>A0ABY6B2X5_9BURK</name>
<dbReference type="Proteomes" id="UP001064933">
    <property type="component" value="Chromosome"/>
</dbReference>
<evidence type="ECO:0000259" key="1">
    <source>
        <dbReference type="Pfam" id="PF09951"/>
    </source>
</evidence>
<dbReference type="InterPro" id="IPR018689">
    <property type="entry name" value="Imm33_dom"/>
</dbReference>
<dbReference type="EMBL" id="CP104562">
    <property type="protein sequence ID" value="UXH79186.1"/>
    <property type="molecule type" value="Genomic_DNA"/>
</dbReference>
<evidence type="ECO:0000313" key="2">
    <source>
        <dbReference type="EMBL" id="UXH79186.1"/>
    </source>
</evidence>
<protein>
    <submittedName>
        <fullName evidence="2">DUF2185 domain-containing protein</fullName>
    </submittedName>
</protein>
<dbReference type="Pfam" id="PF09951">
    <property type="entry name" value="Imm33"/>
    <property type="match status" value="1"/>
</dbReference>
<dbReference type="PANTHER" id="PTHR38743:SF2">
    <property type="entry name" value="DUF2185 DOMAIN-CONTAINING PROTEIN"/>
    <property type="match status" value="1"/>
</dbReference>
<dbReference type="PANTHER" id="PTHR38743">
    <property type="entry name" value="SIMILAR TO GLYOXYLASE I FAMILY PROTEIN"/>
    <property type="match status" value="1"/>
</dbReference>
<sequence>MATDPAQKPFRLRPDQIKDVAVGYGACIATDMITCEGRKVAFMYREEGDHEDDSGWRFMSGHESDEYMNDPDNHAAYDVNTIANYDPDIIPFLDAEPGSAFERENGDGGFVEVEDFEPGEE</sequence>
<organism evidence="2 3">
    <name type="scientific">Roseateles amylovorans</name>
    <dbReference type="NCBI Taxonomy" id="2978473"/>
    <lineage>
        <taxon>Bacteria</taxon>
        <taxon>Pseudomonadati</taxon>
        <taxon>Pseudomonadota</taxon>
        <taxon>Betaproteobacteria</taxon>
        <taxon>Burkholderiales</taxon>
        <taxon>Sphaerotilaceae</taxon>
        <taxon>Roseateles</taxon>
    </lineage>
</organism>
<dbReference type="RefSeq" id="WP_261759006.1">
    <property type="nucleotide sequence ID" value="NZ_CP104562.2"/>
</dbReference>
<reference evidence="2" key="1">
    <citation type="submission" date="2022-10" db="EMBL/GenBank/DDBJ databases">
        <title>Characterization and whole genome sequencing of a new Roseateles species, isolated from fresh water.</title>
        <authorList>
            <person name="Guliayeva D.Y."/>
            <person name="Akhremchuk A.E."/>
            <person name="Sikolenko M.A."/>
            <person name="Valentovich L.N."/>
            <person name="Sidarenka A.V."/>
        </authorList>
    </citation>
    <scope>NUCLEOTIDE SEQUENCE</scope>
    <source>
        <strain evidence="2">BIM B-1768</strain>
    </source>
</reference>
<feature type="domain" description="Immunity protein Imm33" evidence="1">
    <location>
        <begin position="27"/>
        <end position="114"/>
    </location>
</feature>
<gene>
    <name evidence="2" type="ORF">N4261_04400</name>
</gene>
<accession>A0ABY6B2X5</accession>
<evidence type="ECO:0000313" key="3">
    <source>
        <dbReference type="Proteomes" id="UP001064933"/>
    </source>
</evidence>
<proteinExistence type="predicted"/>
<keyword evidence="3" id="KW-1185">Reference proteome</keyword>